<dbReference type="SUPFAM" id="SSF54197">
    <property type="entry name" value="HIT-like"/>
    <property type="match status" value="2"/>
</dbReference>
<dbReference type="InterPro" id="IPR053177">
    <property type="entry name" value="ADP-glucose_phosphorylase"/>
</dbReference>
<dbReference type="AlphaFoldDB" id="A0A3A4NG80"/>
<gene>
    <name evidence="1" type="ORF">C4520_11990</name>
</gene>
<protein>
    <recommendedName>
        <fullName evidence="3">Galactose-1-phosphate uridylyltransferase</fullName>
    </recommendedName>
</protein>
<proteinExistence type="predicted"/>
<comment type="caution">
    <text evidence="1">The sequence shown here is derived from an EMBL/GenBank/DDBJ whole genome shotgun (WGS) entry which is preliminary data.</text>
</comment>
<evidence type="ECO:0000313" key="1">
    <source>
        <dbReference type="EMBL" id="RJP19913.1"/>
    </source>
</evidence>
<dbReference type="Gene3D" id="3.30.428.10">
    <property type="entry name" value="HIT-like"/>
    <property type="match status" value="2"/>
</dbReference>
<dbReference type="Proteomes" id="UP000265882">
    <property type="component" value="Unassembled WGS sequence"/>
</dbReference>
<name>A0A3A4NG80_ABYX5</name>
<dbReference type="EMBL" id="QZKU01000083">
    <property type="protein sequence ID" value="RJP19913.1"/>
    <property type="molecule type" value="Genomic_DNA"/>
</dbReference>
<dbReference type="PANTHER" id="PTHR42763:SF2">
    <property type="entry name" value="ADP-GLUCOSE PHOSPHORYLASE"/>
    <property type="match status" value="1"/>
</dbReference>
<accession>A0A3A4NG80</accession>
<dbReference type="InterPro" id="IPR036265">
    <property type="entry name" value="HIT-like_sf"/>
</dbReference>
<organism evidence="1 2">
    <name type="scientific">Abyssobacteria bacterium (strain SURF_5)</name>
    <dbReference type="NCBI Taxonomy" id="2093360"/>
    <lineage>
        <taxon>Bacteria</taxon>
        <taxon>Pseudomonadati</taxon>
        <taxon>Candidatus Hydrogenedentota</taxon>
        <taxon>Candidatus Abyssobacteria</taxon>
    </lineage>
</organism>
<reference evidence="1 2" key="1">
    <citation type="journal article" date="2017" name="ISME J.">
        <title>Energy and carbon metabolisms in a deep terrestrial subsurface fluid microbial community.</title>
        <authorList>
            <person name="Momper L."/>
            <person name="Jungbluth S.P."/>
            <person name="Lee M.D."/>
            <person name="Amend J.P."/>
        </authorList>
    </citation>
    <scope>NUCLEOTIDE SEQUENCE [LARGE SCALE GENOMIC DNA]</scope>
    <source>
        <strain evidence="1">SURF_5</strain>
    </source>
</reference>
<sequence>MELYDDLFQELKNEAVLLPPQVGTPSALRGFQLQGQLVQPVWRRKDYLTDTWCHINLARAKRPFAAPQLAPSTDSTCFLCPGNEGATPRDVETSGDTLRIGDAQWSLRAFPNLYPWLIHHGNIVESPQHKLSLKDIDEEEQFLALQAIQGICQKYEEADLHPMVFKNQGWGASTAHTHWQYGALPYLPKRIEHERTRSKVFAEKWKMNVFDAILSCERDIGKRFVTEDEVFGCVAPFSPRTNYEVWLIAKEKVSSLAEASKEMLGALSKMMVRLFHVLYHHVHIDSLCAVCHQIKDEPDYRFHLEVLPFKHWAGAERGFEEYVVEVTPEDVTSFLRDHLL</sequence>
<evidence type="ECO:0008006" key="3">
    <source>
        <dbReference type="Google" id="ProtNLM"/>
    </source>
</evidence>
<dbReference type="PANTHER" id="PTHR42763">
    <property type="entry name" value="ADP-GLUCOSE PHOSPHORYLASE"/>
    <property type="match status" value="1"/>
</dbReference>
<evidence type="ECO:0000313" key="2">
    <source>
        <dbReference type="Proteomes" id="UP000265882"/>
    </source>
</evidence>